<protein>
    <submittedName>
        <fullName evidence="5">SDR family NAD(P)-dependent oxidoreductase</fullName>
    </submittedName>
</protein>
<dbReference type="EMBL" id="QTKU01000001">
    <property type="protein sequence ID" value="MBS8258627.1"/>
    <property type="molecule type" value="Genomic_DNA"/>
</dbReference>
<proteinExistence type="inferred from homology"/>
<dbReference type="Proteomes" id="UP000705379">
    <property type="component" value="Unassembled WGS sequence"/>
</dbReference>
<feature type="domain" description="Ketoreductase" evidence="4">
    <location>
        <begin position="6"/>
        <end position="214"/>
    </location>
</feature>
<dbReference type="InterPro" id="IPR002347">
    <property type="entry name" value="SDR_fam"/>
</dbReference>
<dbReference type="GO" id="GO:0016491">
    <property type="term" value="F:oxidoreductase activity"/>
    <property type="evidence" value="ECO:0007669"/>
    <property type="project" value="UniProtKB-KW"/>
</dbReference>
<evidence type="ECO:0000313" key="5">
    <source>
        <dbReference type="EMBL" id="MBS8258627.1"/>
    </source>
</evidence>
<evidence type="ECO:0000259" key="4">
    <source>
        <dbReference type="SMART" id="SM00822"/>
    </source>
</evidence>
<evidence type="ECO:0000256" key="3">
    <source>
        <dbReference type="RuleBase" id="RU000363"/>
    </source>
</evidence>
<dbReference type="Gene3D" id="3.40.50.720">
    <property type="entry name" value="NAD(P)-binding Rossmann-like Domain"/>
    <property type="match status" value="1"/>
</dbReference>
<dbReference type="InterPro" id="IPR057326">
    <property type="entry name" value="KR_dom"/>
</dbReference>
<comment type="caution">
    <text evidence="5">The sequence shown here is derived from an EMBL/GenBank/DDBJ whole genome shotgun (WGS) entry which is preliminary data.</text>
</comment>
<accession>A0A944C9V4</accession>
<dbReference type="Pfam" id="PF00106">
    <property type="entry name" value="adh_short"/>
    <property type="match status" value="1"/>
</dbReference>
<comment type="similarity">
    <text evidence="1 3">Belongs to the short-chain dehydrogenases/reductases (SDR) family.</text>
</comment>
<evidence type="ECO:0000256" key="2">
    <source>
        <dbReference type="ARBA" id="ARBA00023002"/>
    </source>
</evidence>
<dbReference type="PROSITE" id="PS00061">
    <property type="entry name" value="ADH_SHORT"/>
    <property type="match status" value="1"/>
</dbReference>
<dbReference type="CDD" id="cd05233">
    <property type="entry name" value="SDR_c"/>
    <property type="match status" value="1"/>
</dbReference>
<dbReference type="SMART" id="SM00822">
    <property type="entry name" value="PKS_KR"/>
    <property type="match status" value="1"/>
</dbReference>
<sequence>MALAGKTVLVTGASSGIGRQTAKAFLQAGASVILTGRRQERLQKTADESGGDAFCVPCDVSDADQIEDLFKAIKHRFGRLDVCFNNAGNNVPAKTIDEITVAEWQTVLNVNLHGAFLIARGAFEIMRHQSPQGGRIINNGSISAHVPRPGSAPYTATKHAITGLTKTLSLDGRPFDIACGQIDIGNAASEMTANFSQGLPQANGSVMPEPVMDVSHIADAVLHMADLPLSANVQFMTIMATKMPFVGRG</sequence>
<dbReference type="PANTHER" id="PTHR43669">
    <property type="entry name" value="5-KETO-D-GLUCONATE 5-REDUCTASE"/>
    <property type="match status" value="1"/>
</dbReference>
<evidence type="ECO:0000256" key="1">
    <source>
        <dbReference type="ARBA" id="ARBA00006484"/>
    </source>
</evidence>
<dbReference type="InterPro" id="IPR020904">
    <property type="entry name" value="Sc_DH/Rdtase_CS"/>
</dbReference>
<dbReference type="FunFam" id="3.40.50.720:FF:000084">
    <property type="entry name" value="Short-chain dehydrogenase reductase"/>
    <property type="match status" value="1"/>
</dbReference>
<reference evidence="5" key="2">
    <citation type="journal article" date="2021" name="Microorganisms">
        <title>Bacterial Dimethylsulfoniopropionate Biosynthesis in the East China Sea.</title>
        <authorList>
            <person name="Liu J."/>
            <person name="Zhang Y."/>
            <person name="Liu J."/>
            <person name="Zhong H."/>
            <person name="Williams B.T."/>
            <person name="Zheng Y."/>
            <person name="Curson A.R.J."/>
            <person name="Sun C."/>
            <person name="Sun H."/>
            <person name="Song D."/>
            <person name="Wagner Mackenzie B."/>
            <person name="Bermejo Martinez A."/>
            <person name="Todd J.D."/>
            <person name="Zhang X.H."/>
        </authorList>
    </citation>
    <scope>NUCLEOTIDE SEQUENCE</scope>
    <source>
        <strain evidence="5">AESS21</strain>
    </source>
</reference>
<dbReference type="RefSeq" id="WP_213214409.1">
    <property type="nucleotide sequence ID" value="NZ_QTKU01000001.1"/>
</dbReference>
<dbReference type="SUPFAM" id="SSF51735">
    <property type="entry name" value="NAD(P)-binding Rossmann-fold domains"/>
    <property type="match status" value="1"/>
</dbReference>
<gene>
    <name evidence="5" type="ORF">DYI23_00220</name>
</gene>
<dbReference type="PRINTS" id="PR00080">
    <property type="entry name" value="SDRFAMILY"/>
</dbReference>
<evidence type="ECO:0000313" key="6">
    <source>
        <dbReference type="Proteomes" id="UP000705379"/>
    </source>
</evidence>
<name>A0A944C9V4_9HYPH</name>
<dbReference type="PRINTS" id="PR00081">
    <property type="entry name" value="GDHRDH"/>
</dbReference>
<reference evidence="5" key="1">
    <citation type="submission" date="2018-08" db="EMBL/GenBank/DDBJ databases">
        <authorList>
            <person name="Jin W."/>
            <person name="Wang H."/>
            <person name="Yang Y."/>
            <person name="Li M."/>
            <person name="Liu J."/>
        </authorList>
    </citation>
    <scope>NUCLEOTIDE SEQUENCE</scope>
    <source>
        <strain evidence="5">AESS21</strain>
    </source>
</reference>
<dbReference type="PANTHER" id="PTHR43669:SF12">
    <property type="entry name" value="BLR5618 PROTEIN"/>
    <property type="match status" value="1"/>
</dbReference>
<dbReference type="InterPro" id="IPR036291">
    <property type="entry name" value="NAD(P)-bd_dom_sf"/>
</dbReference>
<dbReference type="AlphaFoldDB" id="A0A944C9V4"/>
<keyword evidence="2" id="KW-0560">Oxidoreductase</keyword>
<organism evidence="5 6">
    <name type="scientific">Roseibium polysiphoniae</name>
    <dbReference type="NCBI Taxonomy" id="2571221"/>
    <lineage>
        <taxon>Bacteria</taxon>
        <taxon>Pseudomonadati</taxon>
        <taxon>Pseudomonadota</taxon>
        <taxon>Alphaproteobacteria</taxon>
        <taxon>Hyphomicrobiales</taxon>
        <taxon>Stappiaceae</taxon>
        <taxon>Roseibium</taxon>
    </lineage>
</organism>